<dbReference type="InterPro" id="IPR003439">
    <property type="entry name" value="ABC_transporter-like_ATP-bd"/>
</dbReference>
<dbReference type="InterPro" id="IPR050763">
    <property type="entry name" value="ABC_transporter_ATP-binding"/>
</dbReference>
<evidence type="ECO:0000313" key="8">
    <source>
        <dbReference type="Proteomes" id="UP000319342"/>
    </source>
</evidence>
<dbReference type="GO" id="GO:0005524">
    <property type="term" value="F:ATP binding"/>
    <property type="evidence" value="ECO:0007669"/>
    <property type="project" value="UniProtKB-KW"/>
</dbReference>
<dbReference type="EC" id="3.6.3.-" evidence="7"/>
<keyword evidence="2" id="KW-0813">Transport</keyword>
<dbReference type="AlphaFoldDB" id="A0A518CZA5"/>
<comment type="similarity">
    <text evidence="1">Belongs to the ABC transporter superfamily.</text>
</comment>
<evidence type="ECO:0000256" key="3">
    <source>
        <dbReference type="ARBA" id="ARBA00022458"/>
    </source>
</evidence>
<keyword evidence="3" id="KW-0536">Nodulation</keyword>
<dbReference type="OrthoDB" id="9795548at2"/>
<dbReference type="Proteomes" id="UP000319342">
    <property type="component" value="Chromosome"/>
</dbReference>
<dbReference type="PROSITE" id="PS50893">
    <property type="entry name" value="ABC_TRANSPORTER_2"/>
    <property type="match status" value="1"/>
</dbReference>
<sequence length="278" mass="30200">MSNTPTPAAGTQKVAVVTRALAKSYAHPSEGEVRALCGLDLECRYGEIFGLLGPNGAGKSTTLRILATTLRPSSGTAHVDGIEVQEDPDEVRRRIGFLSATTGLYPRLDARETLRYFGTLHGLAKDRLEERIEELIETFSMGAFATQRCEQLSSGQKQRVNIARAVLHDPDVLILDEPTTGLDILGTSEMIDFIQSRRDGRRCVLFSTHVLSEAERLCDRIGIIYGGNLLGVGTLDELREATGERWLEDIFRAFVARARGAAPNAPFAGAAAADRSDA</sequence>
<evidence type="ECO:0000256" key="2">
    <source>
        <dbReference type="ARBA" id="ARBA00022448"/>
    </source>
</evidence>
<dbReference type="Gene3D" id="3.40.50.300">
    <property type="entry name" value="P-loop containing nucleotide triphosphate hydrolases"/>
    <property type="match status" value="1"/>
</dbReference>
<reference evidence="7 8" key="1">
    <citation type="submission" date="2019-02" db="EMBL/GenBank/DDBJ databases">
        <title>Deep-cultivation of Planctomycetes and their phenomic and genomic characterization uncovers novel biology.</title>
        <authorList>
            <person name="Wiegand S."/>
            <person name="Jogler M."/>
            <person name="Boedeker C."/>
            <person name="Pinto D."/>
            <person name="Vollmers J."/>
            <person name="Rivas-Marin E."/>
            <person name="Kohn T."/>
            <person name="Peeters S.H."/>
            <person name="Heuer A."/>
            <person name="Rast P."/>
            <person name="Oberbeckmann S."/>
            <person name="Bunk B."/>
            <person name="Jeske O."/>
            <person name="Meyerdierks A."/>
            <person name="Storesund J.E."/>
            <person name="Kallscheuer N."/>
            <person name="Luecker S."/>
            <person name="Lage O.M."/>
            <person name="Pohl T."/>
            <person name="Merkel B.J."/>
            <person name="Hornburger P."/>
            <person name="Mueller R.-W."/>
            <person name="Bruemmer F."/>
            <person name="Labrenz M."/>
            <person name="Spormann A.M."/>
            <person name="Op den Camp H."/>
            <person name="Overmann J."/>
            <person name="Amann R."/>
            <person name="Jetten M.S.M."/>
            <person name="Mascher T."/>
            <person name="Medema M.H."/>
            <person name="Devos D.P."/>
            <person name="Kaster A.-K."/>
            <person name="Ovreas L."/>
            <person name="Rohde M."/>
            <person name="Galperin M.Y."/>
            <person name="Jogler C."/>
        </authorList>
    </citation>
    <scope>NUCLEOTIDE SEQUENCE [LARGE SCALE GENOMIC DNA]</scope>
    <source>
        <strain evidence="7 8">Pla163</strain>
    </source>
</reference>
<evidence type="ECO:0000259" key="6">
    <source>
        <dbReference type="PROSITE" id="PS50893"/>
    </source>
</evidence>
<dbReference type="InterPro" id="IPR017871">
    <property type="entry name" value="ABC_transporter-like_CS"/>
</dbReference>
<evidence type="ECO:0000256" key="4">
    <source>
        <dbReference type="ARBA" id="ARBA00022741"/>
    </source>
</evidence>
<feature type="domain" description="ABC transporter" evidence="6">
    <location>
        <begin position="16"/>
        <end position="251"/>
    </location>
</feature>
<dbReference type="SUPFAM" id="SSF52540">
    <property type="entry name" value="P-loop containing nucleoside triphosphate hydrolases"/>
    <property type="match status" value="1"/>
</dbReference>
<organism evidence="7 8">
    <name type="scientific">Rohdeia mirabilis</name>
    <dbReference type="NCBI Taxonomy" id="2528008"/>
    <lineage>
        <taxon>Bacteria</taxon>
        <taxon>Pseudomonadati</taxon>
        <taxon>Planctomycetota</taxon>
        <taxon>Planctomycetia</taxon>
        <taxon>Planctomycetia incertae sedis</taxon>
        <taxon>Rohdeia</taxon>
    </lineage>
</organism>
<dbReference type="InterPro" id="IPR003593">
    <property type="entry name" value="AAA+_ATPase"/>
</dbReference>
<evidence type="ECO:0000256" key="5">
    <source>
        <dbReference type="ARBA" id="ARBA00022840"/>
    </source>
</evidence>
<dbReference type="PANTHER" id="PTHR42711">
    <property type="entry name" value="ABC TRANSPORTER ATP-BINDING PROTEIN"/>
    <property type="match status" value="1"/>
</dbReference>
<proteinExistence type="inferred from homology"/>
<dbReference type="InterPro" id="IPR027417">
    <property type="entry name" value="P-loop_NTPase"/>
</dbReference>
<keyword evidence="7" id="KW-0378">Hydrolase</keyword>
<dbReference type="PROSITE" id="PS00211">
    <property type="entry name" value="ABC_TRANSPORTER_1"/>
    <property type="match status" value="1"/>
</dbReference>
<dbReference type="RefSeq" id="WP_145186248.1">
    <property type="nucleotide sequence ID" value="NZ_CP036290.1"/>
</dbReference>
<evidence type="ECO:0000313" key="7">
    <source>
        <dbReference type="EMBL" id="QDU84532.1"/>
    </source>
</evidence>
<dbReference type="EMBL" id="CP036290">
    <property type="protein sequence ID" value="QDU84532.1"/>
    <property type="molecule type" value="Genomic_DNA"/>
</dbReference>
<name>A0A518CZA5_9BACT</name>
<dbReference type="PANTHER" id="PTHR42711:SF5">
    <property type="entry name" value="ABC TRANSPORTER ATP-BINDING PROTEIN NATA"/>
    <property type="match status" value="1"/>
</dbReference>
<gene>
    <name evidence="7" type="primary">drrA_2</name>
    <name evidence="7" type="ORF">Pla163_16430</name>
</gene>
<dbReference type="SMART" id="SM00382">
    <property type="entry name" value="AAA"/>
    <property type="match status" value="1"/>
</dbReference>
<protein>
    <submittedName>
        <fullName evidence="7">Daunorubicin/doxorubicin resistance ATP-binding protein DrrA</fullName>
        <ecNumber evidence="7">3.6.3.-</ecNumber>
    </submittedName>
</protein>
<dbReference type="Pfam" id="PF00005">
    <property type="entry name" value="ABC_tran"/>
    <property type="match status" value="1"/>
</dbReference>
<evidence type="ECO:0000256" key="1">
    <source>
        <dbReference type="ARBA" id="ARBA00005417"/>
    </source>
</evidence>
<keyword evidence="8" id="KW-1185">Reference proteome</keyword>
<accession>A0A518CZA5</accession>
<dbReference type="GO" id="GO:0016887">
    <property type="term" value="F:ATP hydrolysis activity"/>
    <property type="evidence" value="ECO:0007669"/>
    <property type="project" value="InterPro"/>
</dbReference>
<keyword evidence="4" id="KW-0547">Nucleotide-binding</keyword>
<keyword evidence="5 7" id="KW-0067">ATP-binding</keyword>